<accession>A0AAW9EF21</accession>
<gene>
    <name evidence="2" type="ORF">SJ059_33285</name>
</gene>
<evidence type="ECO:0000313" key="3">
    <source>
        <dbReference type="Proteomes" id="UP001279012"/>
    </source>
</evidence>
<feature type="non-terminal residue" evidence="2">
    <location>
        <position position="79"/>
    </location>
</feature>
<dbReference type="Proteomes" id="UP001279012">
    <property type="component" value="Unassembled WGS sequence"/>
</dbReference>
<organism evidence="2 3">
    <name type="scientific">Klebsiella aerogenes</name>
    <name type="common">Enterobacter aerogenes</name>
    <dbReference type="NCBI Taxonomy" id="548"/>
    <lineage>
        <taxon>Bacteria</taxon>
        <taxon>Pseudomonadati</taxon>
        <taxon>Pseudomonadota</taxon>
        <taxon>Gammaproteobacteria</taxon>
        <taxon>Enterobacterales</taxon>
        <taxon>Enterobacteriaceae</taxon>
        <taxon>Klebsiella/Raoultella group</taxon>
        <taxon>Klebsiella</taxon>
    </lineage>
</organism>
<dbReference type="EMBL" id="JAWZZT010001914">
    <property type="protein sequence ID" value="MDX7019299.1"/>
    <property type="molecule type" value="Genomic_DNA"/>
</dbReference>
<comment type="caution">
    <text evidence="2">The sequence shown here is derived from an EMBL/GenBank/DDBJ whole genome shotgun (WGS) entry which is preliminary data.</text>
</comment>
<feature type="domain" description="HHH" evidence="1">
    <location>
        <begin position="20"/>
        <end position="79"/>
    </location>
</feature>
<dbReference type="InterPro" id="IPR041692">
    <property type="entry name" value="HHH_9"/>
</dbReference>
<dbReference type="Pfam" id="PF17674">
    <property type="entry name" value="HHH_9"/>
    <property type="match status" value="1"/>
</dbReference>
<dbReference type="InterPro" id="IPR010994">
    <property type="entry name" value="RuvA_2-like"/>
</dbReference>
<proteinExistence type="predicted"/>
<name>A0AAW9EF21_KLEAE</name>
<protein>
    <submittedName>
        <fullName evidence="2">RNA-binding transcriptional accessory protein</fullName>
    </submittedName>
</protein>
<dbReference type="Gene3D" id="1.10.150.310">
    <property type="entry name" value="Tex RuvX-like domain-like"/>
    <property type="match status" value="1"/>
</dbReference>
<feature type="non-terminal residue" evidence="2">
    <location>
        <position position="1"/>
    </location>
</feature>
<sequence length="79" mass="8751">LGPKAFEQCAGFLRIRDGKNPLDASTVHPEAYPIVENILQSIHQKIDQVMGNSALLSQINAREFVTEQFGLSTINDILK</sequence>
<evidence type="ECO:0000259" key="1">
    <source>
        <dbReference type="Pfam" id="PF17674"/>
    </source>
</evidence>
<evidence type="ECO:0000313" key="2">
    <source>
        <dbReference type="EMBL" id="MDX7019299.1"/>
    </source>
</evidence>
<dbReference type="AlphaFoldDB" id="A0AAW9EF21"/>
<reference evidence="2" key="1">
    <citation type="submission" date="2023-11" db="EMBL/GenBank/DDBJ databases">
        <title>Detection of rare carbapenemases in Enterobacterales - comparison of two colorimetric and two CIM-based carbapenemase assays.</title>
        <authorList>
            <person name="Schaffarczyk L."/>
            <person name="Noster J."/>
            <person name="Stelzer Y."/>
            <person name="Sattler J."/>
            <person name="Gatermann S."/>
            <person name="Hamprecht A."/>
        </authorList>
    </citation>
    <scope>NUCLEOTIDE SEQUENCE</scope>
    <source>
        <strain evidence="2">CIM-Cont-037</strain>
    </source>
</reference>
<dbReference type="SUPFAM" id="SSF47781">
    <property type="entry name" value="RuvA domain 2-like"/>
    <property type="match status" value="1"/>
</dbReference>